<dbReference type="Proteomes" id="UP000799753">
    <property type="component" value="Unassembled WGS sequence"/>
</dbReference>
<evidence type="ECO:0000313" key="2">
    <source>
        <dbReference type="EMBL" id="KAF2637372.1"/>
    </source>
</evidence>
<keyword evidence="3" id="KW-1185">Reference proteome</keyword>
<sequence>MYHNITVEQTHSLLNSRPLTTLQAQNMAVHSIRNMAPLTPMARLVDTADWVRNQSFPHGLDSSSSQSDTSLPELTTGSSEVSSESLKALESQIYQLQHDTEREQRRMEKEHLEGLMAYEMVEMKKSLPNEEREDWTTARVAVYKTTPAPSLAPNSGEQAPVRYSAASLSSVSEEQALVWYPTATQSADGKERTLVWYQAPSLALDSEEKVLLWYPVHSRAPDGEEQDPVWYAATSLSPDGEELQWRITTLWVQVPTWYRDCCYFPLCLGMQMEDGDTVFRTILEVDPSSCSRMISLRVLS</sequence>
<accession>A0A6A6RQ97</accession>
<protein>
    <submittedName>
        <fullName evidence="2">Uncharacterized protein</fullName>
    </submittedName>
</protein>
<dbReference type="EMBL" id="MU006793">
    <property type="protein sequence ID" value="KAF2637372.1"/>
    <property type="molecule type" value="Genomic_DNA"/>
</dbReference>
<reference evidence="2" key="1">
    <citation type="journal article" date="2020" name="Stud. Mycol.">
        <title>101 Dothideomycetes genomes: a test case for predicting lifestyles and emergence of pathogens.</title>
        <authorList>
            <person name="Haridas S."/>
            <person name="Albert R."/>
            <person name="Binder M."/>
            <person name="Bloem J."/>
            <person name="Labutti K."/>
            <person name="Salamov A."/>
            <person name="Andreopoulos B."/>
            <person name="Baker S."/>
            <person name="Barry K."/>
            <person name="Bills G."/>
            <person name="Bluhm B."/>
            <person name="Cannon C."/>
            <person name="Castanera R."/>
            <person name="Culley D."/>
            <person name="Daum C."/>
            <person name="Ezra D."/>
            <person name="Gonzalez J."/>
            <person name="Henrissat B."/>
            <person name="Kuo A."/>
            <person name="Liang C."/>
            <person name="Lipzen A."/>
            <person name="Lutzoni F."/>
            <person name="Magnuson J."/>
            <person name="Mondo S."/>
            <person name="Nolan M."/>
            <person name="Ohm R."/>
            <person name="Pangilinan J."/>
            <person name="Park H.-J."/>
            <person name="Ramirez L."/>
            <person name="Alfaro M."/>
            <person name="Sun H."/>
            <person name="Tritt A."/>
            <person name="Yoshinaga Y."/>
            <person name="Zwiers L.-H."/>
            <person name="Turgeon B."/>
            <person name="Goodwin S."/>
            <person name="Spatafora J."/>
            <person name="Crous P."/>
            <person name="Grigoriev I."/>
        </authorList>
    </citation>
    <scope>NUCLEOTIDE SEQUENCE</scope>
    <source>
        <strain evidence="2">CBS 473.64</strain>
    </source>
</reference>
<gene>
    <name evidence="2" type="ORF">P280DRAFT_101290</name>
</gene>
<feature type="compositionally biased region" description="Polar residues" evidence="1">
    <location>
        <begin position="72"/>
        <end position="85"/>
    </location>
</feature>
<evidence type="ECO:0000313" key="3">
    <source>
        <dbReference type="Proteomes" id="UP000799753"/>
    </source>
</evidence>
<proteinExistence type="predicted"/>
<name>A0A6A6RQ97_9PLEO</name>
<dbReference type="AlphaFoldDB" id="A0A6A6RQ97"/>
<feature type="region of interest" description="Disordered" evidence="1">
    <location>
        <begin position="57"/>
        <end position="86"/>
    </location>
</feature>
<evidence type="ECO:0000256" key="1">
    <source>
        <dbReference type="SAM" id="MobiDB-lite"/>
    </source>
</evidence>
<organism evidence="2 3">
    <name type="scientific">Massarina eburnea CBS 473.64</name>
    <dbReference type="NCBI Taxonomy" id="1395130"/>
    <lineage>
        <taxon>Eukaryota</taxon>
        <taxon>Fungi</taxon>
        <taxon>Dikarya</taxon>
        <taxon>Ascomycota</taxon>
        <taxon>Pezizomycotina</taxon>
        <taxon>Dothideomycetes</taxon>
        <taxon>Pleosporomycetidae</taxon>
        <taxon>Pleosporales</taxon>
        <taxon>Massarineae</taxon>
        <taxon>Massarinaceae</taxon>
        <taxon>Massarina</taxon>
    </lineage>
</organism>
<feature type="compositionally biased region" description="Low complexity" evidence="1">
    <location>
        <begin position="61"/>
        <end position="70"/>
    </location>
</feature>